<feature type="binding site" evidence="14">
    <location>
        <begin position="11"/>
        <end position="18"/>
    </location>
    <ligand>
        <name>ATP</name>
        <dbReference type="ChEBI" id="CHEBI:30616"/>
    </ligand>
</feature>
<evidence type="ECO:0000256" key="11">
    <source>
        <dbReference type="ARBA" id="ARBA00034617"/>
    </source>
</evidence>
<keyword evidence="4 14" id="KW-0378">Hydrolase</keyword>
<name>A0A7K1GCP3_9FLAO</name>
<comment type="catalytic activity">
    <reaction evidence="13">
        <text>ATP + H2O = ADP + phosphate + H(+)</text>
        <dbReference type="Rhea" id="RHEA:13065"/>
        <dbReference type="ChEBI" id="CHEBI:15377"/>
        <dbReference type="ChEBI" id="CHEBI:15378"/>
        <dbReference type="ChEBI" id="CHEBI:30616"/>
        <dbReference type="ChEBI" id="CHEBI:43474"/>
        <dbReference type="ChEBI" id="CHEBI:456216"/>
        <dbReference type="EC" id="5.6.2.4"/>
    </reaction>
</comment>
<dbReference type="InterPro" id="IPR011604">
    <property type="entry name" value="PDDEXK-like_dom_sf"/>
</dbReference>
<dbReference type="InterPro" id="IPR014016">
    <property type="entry name" value="UvrD-like_ATP-bd"/>
</dbReference>
<evidence type="ECO:0000256" key="6">
    <source>
        <dbReference type="ARBA" id="ARBA00022839"/>
    </source>
</evidence>
<feature type="domain" description="UvrD-like helicase ATP-binding" evidence="15">
    <location>
        <begin position="1"/>
        <end position="466"/>
    </location>
</feature>
<evidence type="ECO:0000256" key="4">
    <source>
        <dbReference type="ARBA" id="ARBA00022801"/>
    </source>
</evidence>
<dbReference type="Pfam" id="PF13361">
    <property type="entry name" value="UvrD_C"/>
    <property type="match status" value="2"/>
</dbReference>
<feature type="domain" description="UvrD-like helicase C-terminal" evidence="16">
    <location>
        <begin position="460"/>
        <end position="730"/>
    </location>
</feature>
<sequence>MSNSPFKIYNASAGSGKTFTLAKSYIKILVQSQNYDQFKSILAITFTNKAVGEMKERIIEMLKLFSQEKSLREPHPMFTAICEELSISAENLHNKSKHILKHIIHNYGAFDISTIDGFTHRVIRTFAHDLKLPVNFEVELDQERLLNEAVDSLIAKAGTDKALTKVLVDFAIEKADDDKSWDISYDFNKIAKLLVSENDLPAIETLKDKTIADFKILKSSLSQQITKLEVDILKIAETTLALIDECGLQFDDFSRKSLPNYFENLSSRNFNVSFDSSWQSDLTEGNTLYPKRVTEIIASTIESVQPDLAEAFLKTKALIIELKLKKGFYKNITPLSVLNAIQNELNMLKEEQNKLLISEFNKIISNEIKDQPTPFIYERLGEKFKHYFIDEFQDTSKMQWRNLISLLDSSLSTSHGSVMLVGDAKQAIYRWRGGEAEQFIDLYNKTENPFQVEAEVLTLDTNYRSAKEIINFNNGFFKFLSENYFTDNRYAELYENSNQNLNNEIEGYVKIEFLDISKDDDATDLYASQVLNRIKECQNNGYSLNDICIIVRKRKEGVAIANHLSENGIEITSSETLLLKNSDKVNFLDSFLRLLLQPNNDSLKIEILSFIAEQHSVNDKHLFFETHLKPSIEELFLSLKSLDIFLEKNELLRMSLYELVEQLIRTFNLHNSSDAYLMFYLDVVLEFTQKQNSDLAAFIDYFDKKKDSLSVVSPKNMNAVQIMTIHKSKGLEFPVVIFPFADLNIYRELDPKTWFPVEENDYNGFETLLLNYNKDTEHFGEIGQLIYNTHQSQLELDNLNLLYVTLTRAVEQLYVISKKDINNKGVVAENTYAGMFISYLQTLGKWSDNQSTYSFGSLINNHERPESEDKNEPLRLISVPKEDHNLNIITKSGQLWDTKQERAMERGNLVHLILSKIKTSQDVDFAINDLVVSGDILSSEEKELRDLVMEVIQHQKLSPYFTSEFEIYNERDIITNTGQILRPDRINIHSNNEAIIIDYKTGEQKTSYKSQLNSYASILEVMNYSIKHKYIVYINDAVEVIEV</sequence>
<keyword evidence="10" id="KW-0413">Isomerase</keyword>
<protein>
    <recommendedName>
        <fullName evidence="12">DNA 3'-5' helicase</fullName>
        <ecNumber evidence="12">5.6.2.4</ecNumber>
    </recommendedName>
</protein>
<dbReference type="EMBL" id="WJYA01000005">
    <property type="protein sequence ID" value="MTE27067.1"/>
    <property type="molecule type" value="Genomic_DNA"/>
</dbReference>
<dbReference type="GO" id="GO:0005829">
    <property type="term" value="C:cytosol"/>
    <property type="evidence" value="ECO:0007669"/>
    <property type="project" value="TreeGrafter"/>
</dbReference>
<evidence type="ECO:0000256" key="7">
    <source>
        <dbReference type="ARBA" id="ARBA00022840"/>
    </source>
</evidence>
<keyword evidence="9" id="KW-0234">DNA repair</keyword>
<comment type="catalytic activity">
    <reaction evidence="11">
        <text>Couples ATP hydrolysis with the unwinding of duplex DNA by translocating in the 3'-5' direction.</text>
        <dbReference type="EC" id="5.6.2.4"/>
    </reaction>
</comment>
<dbReference type="AlphaFoldDB" id="A0A7K1GCP3"/>
<keyword evidence="1" id="KW-0540">Nuclease</keyword>
<comment type="caution">
    <text evidence="17">The sequence shown here is derived from an EMBL/GenBank/DDBJ whole genome shotgun (WGS) entry which is preliminary data.</text>
</comment>
<dbReference type="GO" id="GO:0004527">
    <property type="term" value="F:exonuclease activity"/>
    <property type="evidence" value="ECO:0007669"/>
    <property type="project" value="UniProtKB-KW"/>
</dbReference>
<evidence type="ECO:0000256" key="14">
    <source>
        <dbReference type="PROSITE-ProRule" id="PRU00560"/>
    </source>
</evidence>
<dbReference type="PANTHER" id="PTHR11070">
    <property type="entry name" value="UVRD / RECB / PCRA DNA HELICASE FAMILY MEMBER"/>
    <property type="match status" value="1"/>
</dbReference>
<evidence type="ECO:0000313" key="17">
    <source>
        <dbReference type="EMBL" id="MTE27067.1"/>
    </source>
</evidence>
<dbReference type="Pfam" id="PF00580">
    <property type="entry name" value="UvrD-helicase"/>
    <property type="match status" value="1"/>
</dbReference>
<organism evidence="17 18">
    <name type="scientific">Winogradskyella ouciana</name>
    <dbReference type="NCBI Taxonomy" id="2608631"/>
    <lineage>
        <taxon>Bacteria</taxon>
        <taxon>Pseudomonadati</taxon>
        <taxon>Bacteroidota</taxon>
        <taxon>Flavobacteriia</taxon>
        <taxon>Flavobacteriales</taxon>
        <taxon>Flavobacteriaceae</taxon>
        <taxon>Winogradskyella</taxon>
    </lineage>
</organism>
<dbReference type="Gene3D" id="1.10.3170.10">
    <property type="entry name" value="Recbcd, chain B, domain 2"/>
    <property type="match status" value="1"/>
</dbReference>
<proteinExistence type="predicted"/>
<dbReference type="RefSeq" id="WP_155089086.1">
    <property type="nucleotide sequence ID" value="NZ_WJYA01000005.1"/>
</dbReference>
<dbReference type="Proteomes" id="UP000447545">
    <property type="component" value="Unassembled WGS sequence"/>
</dbReference>
<reference evidence="17 18" key="1">
    <citation type="submission" date="2019-11" db="EMBL/GenBank/DDBJ databases">
        <title>Winogradskyella ouciana sp. nov., isolated from the hadal seawater of the Mariana Trench.</title>
        <authorList>
            <person name="Liu R."/>
        </authorList>
    </citation>
    <scope>NUCLEOTIDE SEQUENCE [LARGE SCALE GENOMIC DNA]</scope>
    <source>
        <strain evidence="17 18">ZXX205</strain>
    </source>
</reference>
<evidence type="ECO:0000256" key="2">
    <source>
        <dbReference type="ARBA" id="ARBA00022741"/>
    </source>
</evidence>
<keyword evidence="6" id="KW-0269">Exonuclease</keyword>
<dbReference type="PROSITE" id="PS51217">
    <property type="entry name" value="UVRD_HELICASE_CTER"/>
    <property type="match status" value="1"/>
</dbReference>
<evidence type="ECO:0000256" key="8">
    <source>
        <dbReference type="ARBA" id="ARBA00023125"/>
    </source>
</evidence>
<keyword evidence="7 14" id="KW-0067">ATP-binding</keyword>
<dbReference type="Gene3D" id="3.90.320.10">
    <property type="match status" value="1"/>
</dbReference>
<dbReference type="InterPro" id="IPR000212">
    <property type="entry name" value="DNA_helicase_UvrD/REP"/>
</dbReference>
<keyword evidence="8" id="KW-0238">DNA-binding</keyword>
<evidence type="ECO:0000259" key="15">
    <source>
        <dbReference type="PROSITE" id="PS51198"/>
    </source>
</evidence>
<dbReference type="SUPFAM" id="SSF52540">
    <property type="entry name" value="P-loop containing nucleoside triphosphate hydrolases"/>
    <property type="match status" value="1"/>
</dbReference>
<accession>A0A7K1GCP3</accession>
<keyword evidence="2 14" id="KW-0547">Nucleotide-binding</keyword>
<dbReference type="GO" id="GO:0043138">
    <property type="term" value="F:3'-5' DNA helicase activity"/>
    <property type="evidence" value="ECO:0007669"/>
    <property type="project" value="UniProtKB-EC"/>
</dbReference>
<keyword evidence="5 14" id="KW-0347">Helicase</keyword>
<dbReference type="InterPro" id="IPR014017">
    <property type="entry name" value="DNA_helicase_UvrD-like_C"/>
</dbReference>
<evidence type="ECO:0000256" key="9">
    <source>
        <dbReference type="ARBA" id="ARBA00023204"/>
    </source>
</evidence>
<dbReference type="GO" id="GO:0005524">
    <property type="term" value="F:ATP binding"/>
    <property type="evidence" value="ECO:0007669"/>
    <property type="project" value="UniProtKB-UniRule"/>
</dbReference>
<dbReference type="EC" id="5.6.2.4" evidence="12"/>
<gene>
    <name evidence="17" type="ORF">F1003_09030</name>
</gene>
<dbReference type="GO" id="GO:0000725">
    <property type="term" value="P:recombinational repair"/>
    <property type="evidence" value="ECO:0007669"/>
    <property type="project" value="TreeGrafter"/>
</dbReference>
<evidence type="ECO:0000256" key="10">
    <source>
        <dbReference type="ARBA" id="ARBA00023235"/>
    </source>
</evidence>
<evidence type="ECO:0000259" key="16">
    <source>
        <dbReference type="PROSITE" id="PS51217"/>
    </source>
</evidence>
<evidence type="ECO:0000256" key="5">
    <source>
        <dbReference type="ARBA" id="ARBA00022806"/>
    </source>
</evidence>
<dbReference type="Gene3D" id="3.40.50.300">
    <property type="entry name" value="P-loop containing nucleotide triphosphate hydrolases"/>
    <property type="match status" value="3"/>
</dbReference>
<dbReference type="PANTHER" id="PTHR11070:SF67">
    <property type="entry name" value="DNA 3'-5' HELICASE"/>
    <property type="match status" value="1"/>
</dbReference>
<evidence type="ECO:0000256" key="3">
    <source>
        <dbReference type="ARBA" id="ARBA00022763"/>
    </source>
</evidence>
<evidence type="ECO:0000256" key="12">
    <source>
        <dbReference type="ARBA" id="ARBA00034808"/>
    </source>
</evidence>
<keyword evidence="18" id="KW-1185">Reference proteome</keyword>
<evidence type="ECO:0000256" key="13">
    <source>
        <dbReference type="ARBA" id="ARBA00048988"/>
    </source>
</evidence>
<evidence type="ECO:0000313" key="18">
    <source>
        <dbReference type="Proteomes" id="UP000447545"/>
    </source>
</evidence>
<evidence type="ECO:0000256" key="1">
    <source>
        <dbReference type="ARBA" id="ARBA00022722"/>
    </source>
</evidence>
<keyword evidence="3" id="KW-0227">DNA damage</keyword>
<dbReference type="GO" id="GO:0003677">
    <property type="term" value="F:DNA binding"/>
    <property type="evidence" value="ECO:0007669"/>
    <property type="project" value="UniProtKB-KW"/>
</dbReference>
<dbReference type="PROSITE" id="PS51198">
    <property type="entry name" value="UVRD_HELICASE_ATP_BIND"/>
    <property type="match status" value="1"/>
</dbReference>
<dbReference type="InterPro" id="IPR027417">
    <property type="entry name" value="P-loop_NTPase"/>
</dbReference>